<protein>
    <submittedName>
        <fullName evidence="1">Uncharacterized protein</fullName>
    </submittedName>
</protein>
<dbReference type="EMBL" id="LAZR01010359">
    <property type="protein sequence ID" value="KKM67376.1"/>
    <property type="molecule type" value="Genomic_DNA"/>
</dbReference>
<gene>
    <name evidence="1" type="ORF">LCGC14_1471690</name>
</gene>
<evidence type="ECO:0000313" key="1">
    <source>
        <dbReference type="EMBL" id="KKM67376.1"/>
    </source>
</evidence>
<feature type="non-terminal residue" evidence="1">
    <location>
        <position position="49"/>
    </location>
</feature>
<dbReference type="AlphaFoldDB" id="A0A0F9JY56"/>
<accession>A0A0F9JY56</accession>
<sequence length="49" mass="5667">MALEAIVSLTTEEKKELTDMLVGRVPNIRDRRKTVTERMKLNHAAWRGT</sequence>
<reference evidence="1" key="1">
    <citation type="journal article" date="2015" name="Nature">
        <title>Complex archaea that bridge the gap between prokaryotes and eukaryotes.</title>
        <authorList>
            <person name="Spang A."/>
            <person name="Saw J.H."/>
            <person name="Jorgensen S.L."/>
            <person name="Zaremba-Niedzwiedzka K."/>
            <person name="Martijn J."/>
            <person name="Lind A.E."/>
            <person name="van Eijk R."/>
            <person name="Schleper C."/>
            <person name="Guy L."/>
            <person name="Ettema T.J."/>
        </authorList>
    </citation>
    <scope>NUCLEOTIDE SEQUENCE</scope>
</reference>
<comment type="caution">
    <text evidence="1">The sequence shown here is derived from an EMBL/GenBank/DDBJ whole genome shotgun (WGS) entry which is preliminary data.</text>
</comment>
<name>A0A0F9JY56_9ZZZZ</name>
<proteinExistence type="predicted"/>
<organism evidence="1">
    <name type="scientific">marine sediment metagenome</name>
    <dbReference type="NCBI Taxonomy" id="412755"/>
    <lineage>
        <taxon>unclassified sequences</taxon>
        <taxon>metagenomes</taxon>
        <taxon>ecological metagenomes</taxon>
    </lineage>
</organism>